<proteinExistence type="predicted"/>
<name>A0A7W9YIZ1_9ACTN</name>
<gene>
    <name evidence="2" type="ORF">HNR23_002456</name>
</gene>
<dbReference type="InterPro" id="IPR026467">
    <property type="entry name" value="Ser/Gly_Cys_C_dom"/>
</dbReference>
<keyword evidence="1" id="KW-1133">Transmembrane helix</keyword>
<protein>
    <submittedName>
        <fullName evidence="2">Uncharacterized protein (TIGR04222 family)</fullName>
    </submittedName>
</protein>
<feature type="transmembrane region" description="Helical" evidence="1">
    <location>
        <begin position="189"/>
        <end position="209"/>
    </location>
</feature>
<reference evidence="2 3" key="1">
    <citation type="submission" date="2020-08" db="EMBL/GenBank/DDBJ databases">
        <title>Sequencing the genomes of 1000 actinobacteria strains.</title>
        <authorList>
            <person name="Klenk H.-P."/>
        </authorList>
    </citation>
    <scope>NUCLEOTIDE SEQUENCE [LARGE SCALE GENOMIC DNA]</scope>
    <source>
        <strain evidence="2 3">DSM 46659</strain>
    </source>
</reference>
<dbReference type="RefSeq" id="WP_184075696.1">
    <property type="nucleotide sequence ID" value="NZ_JACHDS010000001.1"/>
</dbReference>
<dbReference type="NCBIfam" id="TIGR04222">
    <property type="entry name" value="near_uncomplex"/>
    <property type="match status" value="1"/>
</dbReference>
<keyword evidence="3" id="KW-1185">Reference proteome</keyword>
<feature type="transmembrane region" description="Helical" evidence="1">
    <location>
        <begin position="6"/>
        <end position="24"/>
    </location>
</feature>
<dbReference type="Proteomes" id="UP000546642">
    <property type="component" value="Unassembled WGS sequence"/>
</dbReference>
<sequence length="381" mass="39597">MAVEAVVLGTVLCYLALAGCYAATRCRHARILATGPRRPAVGADDLSPYELGLLAGGQRRLGEVALADLYLSGRAVAHGQGMVTRPWQQERRPPPEAPGPFTRLLDARLPAGRAVPADHLMSAASRSDAATAALWRLRRLGLLVAPERMRRVTLVRNGAWGLQALIGAAGVAFAAAAAVVAMMSPREPVGVVFVLLVLVLLGYPFLLHLTRRLVGGVRGAVLAALVVTALATPAAHAPRELVAALGLLVGWFALYAAYLLTGGRLGWRTRAGDRVLADAWSCLERAAVAADRGAAGDAALRATALLGFRGLRRRPGRGRCVGAQRCPGIALVRSFAAACGRGVGGPEGALADGFPGIAAGAGWRRVGGRTPAAGRHRPHGE</sequence>
<accession>A0A7W9YIZ1</accession>
<dbReference type="AlphaFoldDB" id="A0A7W9YIZ1"/>
<keyword evidence="1" id="KW-0472">Membrane</keyword>
<feature type="transmembrane region" description="Helical" evidence="1">
    <location>
        <begin position="158"/>
        <end position="183"/>
    </location>
</feature>
<organism evidence="2 3">
    <name type="scientific">Nocardiopsis mwathae</name>
    <dbReference type="NCBI Taxonomy" id="1472723"/>
    <lineage>
        <taxon>Bacteria</taxon>
        <taxon>Bacillati</taxon>
        <taxon>Actinomycetota</taxon>
        <taxon>Actinomycetes</taxon>
        <taxon>Streptosporangiales</taxon>
        <taxon>Nocardiopsidaceae</taxon>
        <taxon>Nocardiopsis</taxon>
    </lineage>
</organism>
<feature type="transmembrane region" description="Helical" evidence="1">
    <location>
        <begin position="216"/>
        <end position="235"/>
    </location>
</feature>
<evidence type="ECO:0000313" key="2">
    <source>
        <dbReference type="EMBL" id="MBB6172396.1"/>
    </source>
</evidence>
<dbReference type="EMBL" id="JACHDS010000001">
    <property type="protein sequence ID" value="MBB6172396.1"/>
    <property type="molecule type" value="Genomic_DNA"/>
</dbReference>
<evidence type="ECO:0000313" key="3">
    <source>
        <dbReference type="Proteomes" id="UP000546642"/>
    </source>
</evidence>
<comment type="caution">
    <text evidence="2">The sequence shown here is derived from an EMBL/GenBank/DDBJ whole genome shotgun (WGS) entry which is preliminary data.</text>
</comment>
<feature type="transmembrane region" description="Helical" evidence="1">
    <location>
        <begin position="241"/>
        <end position="260"/>
    </location>
</feature>
<evidence type="ECO:0000256" key="1">
    <source>
        <dbReference type="SAM" id="Phobius"/>
    </source>
</evidence>
<keyword evidence="1" id="KW-0812">Transmembrane</keyword>